<dbReference type="AlphaFoldDB" id="A0A837HS23"/>
<evidence type="ECO:0000313" key="2">
    <source>
        <dbReference type="EMBL" id="KKR08118.1"/>
    </source>
</evidence>
<dbReference type="EMBL" id="LBWL01000016">
    <property type="protein sequence ID" value="KKR08118.1"/>
    <property type="molecule type" value="Genomic_DNA"/>
</dbReference>
<proteinExistence type="predicted"/>
<dbReference type="Proteomes" id="UP000033996">
    <property type="component" value="Unassembled WGS sequence"/>
</dbReference>
<feature type="domain" description="Phosphatidylglycerol lysyltransferase C-terminal" evidence="1">
    <location>
        <begin position="10"/>
        <end position="138"/>
    </location>
</feature>
<dbReference type="SUPFAM" id="SSF55729">
    <property type="entry name" value="Acyl-CoA N-acyltransferases (Nat)"/>
    <property type="match status" value="1"/>
</dbReference>
<dbReference type="InterPro" id="IPR016181">
    <property type="entry name" value="Acyl_CoA_acyltransferase"/>
</dbReference>
<evidence type="ECO:0000259" key="1">
    <source>
        <dbReference type="Pfam" id="PF09924"/>
    </source>
</evidence>
<name>A0A837HS23_9BACT</name>
<dbReference type="Gene3D" id="3.40.630.30">
    <property type="match status" value="1"/>
</dbReference>
<dbReference type="InterPro" id="IPR024320">
    <property type="entry name" value="LPG_synthase_C"/>
</dbReference>
<reference evidence="2 3" key="1">
    <citation type="journal article" date="2015" name="Nature">
        <title>rRNA introns, odd ribosomes, and small enigmatic genomes across a large radiation of phyla.</title>
        <authorList>
            <person name="Brown C.T."/>
            <person name="Hug L.A."/>
            <person name="Thomas B.C."/>
            <person name="Sharon I."/>
            <person name="Castelle C.J."/>
            <person name="Singh A."/>
            <person name="Wilkins M.J."/>
            <person name="Williams K.H."/>
            <person name="Banfield J.F."/>
        </authorList>
    </citation>
    <scope>NUCLEOTIDE SEQUENCE [LARGE SCALE GENOMIC DNA]</scope>
</reference>
<protein>
    <recommendedName>
        <fullName evidence="1">Phosphatidylglycerol lysyltransferase C-terminal domain-containing protein</fullName>
    </recommendedName>
</protein>
<comment type="caution">
    <text evidence="2">The sequence shown here is derived from an EMBL/GenBank/DDBJ whole genome shotgun (WGS) entry which is preliminary data.</text>
</comment>
<evidence type="ECO:0000313" key="3">
    <source>
        <dbReference type="Proteomes" id="UP000033996"/>
    </source>
</evidence>
<gene>
    <name evidence="2" type="ORF">UT35_C0016G0005</name>
</gene>
<sequence length="172" mass="19917">MVDMISWNPDLPGRHFKELRNALSKFNREHQVKVIPTSELDKKDLHDVVDRWFVSRDKDGIVVLPGRYHNMINNNFGGTESSRVMLVDDKSVGFNAGWETPNNSSEWSASIGIHDYSVHDLGVALMYEDLVWIKNAGYKTCDLEGSDPQALRFKTQFFNEFKTYKTYTFYVK</sequence>
<organism evidence="2 3">
    <name type="scientific">Candidatus Yanofskybacteria bacterium GW2011_GWD1_39_16</name>
    <dbReference type="NCBI Taxonomy" id="1619030"/>
    <lineage>
        <taxon>Bacteria</taxon>
        <taxon>Candidatus Yanofskyibacteriota</taxon>
    </lineage>
</organism>
<accession>A0A837HS23</accession>
<dbReference type="Pfam" id="PF09924">
    <property type="entry name" value="LPG_synthase_C"/>
    <property type="match status" value="1"/>
</dbReference>